<comment type="similarity">
    <text evidence="1">Belongs to the membrane fusion protein (MFP) (TC 8.A.1) family.</text>
</comment>
<dbReference type="Proteomes" id="UP000320455">
    <property type="component" value="Unassembled WGS sequence"/>
</dbReference>
<dbReference type="InterPro" id="IPR058792">
    <property type="entry name" value="Beta-barrel_RND_2"/>
</dbReference>
<gene>
    <name evidence="5" type="ORF">FQK01_23195</name>
</gene>
<protein>
    <submittedName>
        <fullName evidence="5">Efflux RND transporter periplasmic adaptor subunit</fullName>
    </submittedName>
</protein>
<evidence type="ECO:0000259" key="4">
    <source>
        <dbReference type="Pfam" id="PF25954"/>
    </source>
</evidence>
<dbReference type="Gene3D" id="2.40.30.170">
    <property type="match status" value="1"/>
</dbReference>
<name>A0ABD7S5R4_XANVA</name>
<dbReference type="Gene3D" id="1.10.287.470">
    <property type="entry name" value="Helix hairpin bin"/>
    <property type="match status" value="1"/>
</dbReference>
<dbReference type="FunFam" id="2.40.30.170:FF:000010">
    <property type="entry name" value="Efflux RND transporter periplasmic adaptor subunit"/>
    <property type="match status" value="1"/>
</dbReference>
<keyword evidence="2" id="KW-0175">Coiled coil</keyword>
<sequence>MGRISAKSTVAVGTQVSGEISEVSADFNQSVSKGEIIAKINPARYQAQLQSAVASLSGAQSSLERSSERASQSLRDLQRARKLADQQLVAKADLEKEQETQRIAELDMRAAQSSVQSLQAAVQSARYDLDQTIIRSPVHGVVLERLVESGQTVASSFETPTLFRIAEDLSKLKIELAVDEADIGKIIEGNPVYFSVDAYPNRKFEGVVVQRRIAPNIQGNNANFPVVVEVTNPEGFLIPGMLADATISVAERINVLKIPSEYLVPSAGGNEIPTFGAIQDAIKENFSTVGLTKRQQKSLETELVMKLPEQGIKSRVPSELVNFFGAAAASRIVVIDDESGDPVAAIRRDRKQRLGEKFFAFRSTLNSSQQLVWDQLLSDLVESRYASVLVKNGDKVIKRSILIGMNDDVSTQVFSGLATQDLIVLQINNFQ</sequence>
<dbReference type="PANTHER" id="PTHR30469">
    <property type="entry name" value="MULTIDRUG RESISTANCE PROTEIN MDTA"/>
    <property type="match status" value="1"/>
</dbReference>
<evidence type="ECO:0000256" key="2">
    <source>
        <dbReference type="SAM" id="Coils"/>
    </source>
</evidence>
<reference evidence="6" key="1">
    <citation type="journal article" date="2020" name="Phytopathology">
        <title>Genomic acquisitions in emerging populations of Xanthomonas vasicola pv. vasculorum infecting corn in the U.S. and Argentina.</title>
        <authorList>
            <person name="Perez-Quintero A.L."/>
        </authorList>
    </citation>
    <scope>NUCLEOTIDE SEQUENCE [LARGE SCALE GENOMIC DNA]</scope>
    <source>
        <strain evidence="6">Xvh-L</strain>
    </source>
</reference>
<keyword evidence="6" id="KW-1185">Reference proteome</keyword>
<dbReference type="PANTHER" id="PTHR30469:SF33">
    <property type="entry name" value="SLR1207 PROTEIN"/>
    <property type="match status" value="1"/>
</dbReference>
<evidence type="ECO:0000313" key="6">
    <source>
        <dbReference type="Proteomes" id="UP000320455"/>
    </source>
</evidence>
<dbReference type="InterPro" id="IPR058625">
    <property type="entry name" value="MdtA-like_BSH"/>
</dbReference>
<dbReference type="NCBIfam" id="TIGR01730">
    <property type="entry name" value="RND_mfp"/>
    <property type="match status" value="1"/>
</dbReference>
<accession>A0ABD7S5R4</accession>
<evidence type="ECO:0000313" key="5">
    <source>
        <dbReference type="EMBL" id="TWQ48753.1"/>
    </source>
</evidence>
<dbReference type="Gene3D" id="2.40.50.100">
    <property type="match status" value="1"/>
</dbReference>
<feature type="domain" description="CusB-like beta-barrel" evidence="4">
    <location>
        <begin position="174"/>
        <end position="248"/>
    </location>
</feature>
<comment type="caution">
    <text evidence="5">The sequence shown here is derived from an EMBL/GenBank/DDBJ whole genome shotgun (WGS) entry which is preliminary data.</text>
</comment>
<dbReference type="SUPFAM" id="SSF111369">
    <property type="entry name" value="HlyD-like secretion proteins"/>
    <property type="match status" value="1"/>
</dbReference>
<dbReference type="InterPro" id="IPR006143">
    <property type="entry name" value="RND_pump_MFP"/>
</dbReference>
<feature type="domain" description="Multidrug resistance protein MdtA-like barrel-sandwich hybrid" evidence="3">
    <location>
        <begin position="9"/>
        <end position="159"/>
    </location>
</feature>
<dbReference type="EMBL" id="VOCK01000102">
    <property type="protein sequence ID" value="TWQ48753.1"/>
    <property type="molecule type" value="Genomic_DNA"/>
</dbReference>
<dbReference type="Pfam" id="PF25917">
    <property type="entry name" value="BSH_RND"/>
    <property type="match status" value="1"/>
</dbReference>
<evidence type="ECO:0000256" key="1">
    <source>
        <dbReference type="ARBA" id="ARBA00009477"/>
    </source>
</evidence>
<organism evidence="5 6">
    <name type="scientific">Xanthomonas vasicola</name>
    <dbReference type="NCBI Taxonomy" id="56459"/>
    <lineage>
        <taxon>Bacteria</taxon>
        <taxon>Pseudomonadati</taxon>
        <taxon>Pseudomonadota</taxon>
        <taxon>Gammaproteobacteria</taxon>
        <taxon>Lysobacterales</taxon>
        <taxon>Lysobacteraceae</taxon>
        <taxon>Xanthomonas</taxon>
    </lineage>
</organism>
<dbReference type="Pfam" id="PF25954">
    <property type="entry name" value="Beta-barrel_RND_2"/>
    <property type="match status" value="1"/>
</dbReference>
<dbReference type="AlphaFoldDB" id="A0ABD7S5R4"/>
<proteinExistence type="inferred from homology"/>
<feature type="coiled-coil region" evidence="2">
    <location>
        <begin position="67"/>
        <end position="109"/>
    </location>
</feature>
<evidence type="ECO:0000259" key="3">
    <source>
        <dbReference type="Pfam" id="PF25917"/>
    </source>
</evidence>